<dbReference type="PANTHER" id="PTHR46910:SF37">
    <property type="entry name" value="ZN(II)2CYS6 TRANSCRIPTION FACTOR (EUROFUNG)"/>
    <property type="match status" value="1"/>
</dbReference>
<evidence type="ECO:0000259" key="8">
    <source>
        <dbReference type="SMART" id="SM00906"/>
    </source>
</evidence>
<evidence type="ECO:0000256" key="4">
    <source>
        <dbReference type="ARBA" id="ARBA00023125"/>
    </source>
</evidence>
<dbReference type="OMA" id="IMRSKPW"/>
<dbReference type="GO" id="GO:0043565">
    <property type="term" value="F:sequence-specific DNA binding"/>
    <property type="evidence" value="ECO:0000318"/>
    <property type="project" value="GO_Central"/>
</dbReference>
<dbReference type="OrthoDB" id="2399539at2759"/>
<keyword evidence="5" id="KW-0804">Transcription</keyword>
<dbReference type="GO" id="GO:0008270">
    <property type="term" value="F:zinc ion binding"/>
    <property type="evidence" value="ECO:0007669"/>
    <property type="project" value="InterPro"/>
</dbReference>
<feature type="compositionally biased region" description="Basic and acidic residues" evidence="7">
    <location>
        <begin position="29"/>
        <end position="47"/>
    </location>
</feature>
<dbReference type="eggNOG" id="ENOG502SATP">
    <property type="taxonomic scope" value="Eukaryota"/>
</dbReference>
<dbReference type="GO" id="GO:0045944">
    <property type="term" value="P:positive regulation of transcription by RNA polymerase II"/>
    <property type="evidence" value="ECO:0000318"/>
    <property type="project" value="GO_Central"/>
</dbReference>
<keyword evidence="2" id="KW-0862">Zinc</keyword>
<evidence type="ECO:0000256" key="5">
    <source>
        <dbReference type="ARBA" id="ARBA00023163"/>
    </source>
</evidence>
<evidence type="ECO:0000256" key="6">
    <source>
        <dbReference type="ARBA" id="ARBA00023242"/>
    </source>
</evidence>
<keyword evidence="10" id="KW-1185">Reference proteome</keyword>
<reference evidence="10" key="2">
    <citation type="journal article" date="2013" name="G3 (Bethesda)">
        <title>Genomes of Ashbya fungi isolated from insects reveal four mating-type loci, numerous translocations, lack of transposons, and distinct gene duplications.</title>
        <authorList>
            <person name="Dietrich F.S."/>
            <person name="Voegeli S."/>
            <person name="Kuo S."/>
            <person name="Philippsen P."/>
        </authorList>
    </citation>
    <scope>GENOME REANNOTATION</scope>
    <source>
        <strain evidence="10">ATCC 10895 / CBS 109.51 / FGSC 9923 / NRRL Y-1056</strain>
    </source>
</reference>
<feature type="region of interest" description="Disordered" evidence="7">
    <location>
        <begin position="86"/>
        <end position="106"/>
    </location>
</feature>
<protein>
    <submittedName>
        <fullName evidence="9">AGL348Wp</fullName>
    </submittedName>
</protein>
<dbReference type="Proteomes" id="UP000000591">
    <property type="component" value="Chromosome VII"/>
</dbReference>
<dbReference type="Pfam" id="PF04082">
    <property type="entry name" value="Fungal_trans"/>
    <property type="match status" value="1"/>
</dbReference>
<keyword evidence="6" id="KW-0539">Nucleus</keyword>
<accession>Q751N8</accession>
<dbReference type="PANTHER" id="PTHR46910">
    <property type="entry name" value="TRANSCRIPTION FACTOR PDR1"/>
    <property type="match status" value="1"/>
</dbReference>
<proteinExistence type="predicted"/>
<keyword evidence="4" id="KW-0238">DNA-binding</keyword>
<evidence type="ECO:0000313" key="9">
    <source>
        <dbReference type="EMBL" id="AAS54143.1"/>
    </source>
</evidence>
<evidence type="ECO:0000256" key="2">
    <source>
        <dbReference type="ARBA" id="ARBA00022833"/>
    </source>
</evidence>
<dbReference type="KEGG" id="ago:AGOS_AGL348W"/>
<dbReference type="SMART" id="SM00906">
    <property type="entry name" value="Fungal_trans"/>
    <property type="match status" value="1"/>
</dbReference>
<dbReference type="GeneID" id="4622612"/>
<organism evidence="9 10">
    <name type="scientific">Eremothecium gossypii (strain ATCC 10895 / CBS 109.51 / FGSC 9923 / NRRL Y-1056)</name>
    <name type="common">Yeast</name>
    <name type="synonym">Ashbya gossypii</name>
    <dbReference type="NCBI Taxonomy" id="284811"/>
    <lineage>
        <taxon>Eukaryota</taxon>
        <taxon>Fungi</taxon>
        <taxon>Dikarya</taxon>
        <taxon>Ascomycota</taxon>
        <taxon>Saccharomycotina</taxon>
        <taxon>Saccharomycetes</taxon>
        <taxon>Saccharomycetales</taxon>
        <taxon>Saccharomycetaceae</taxon>
        <taxon>Eremothecium</taxon>
    </lineage>
</organism>
<reference evidence="9 10" key="1">
    <citation type="journal article" date="2004" name="Science">
        <title>The Ashbya gossypii genome as a tool for mapping the ancient Saccharomyces cerevisiae genome.</title>
        <authorList>
            <person name="Dietrich F.S."/>
            <person name="Voegeli S."/>
            <person name="Brachat S."/>
            <person name="Lerch A."/>
            <person name="Gates K."/>
            <person name="Steiner S."/>
            <person name="Mohr C."/>
            <person name="Pohlmann R."/>
            <person name="Luedi P."/>
            <person name="Choi S."/>
            <person name="Wing R.A."/>
            <person name="Flavier A."/>
            <person name="Gaffney T.D."/>
            <person name="Philippsen P."/>
        </authorList>
    </citation>
    <scope>NUCLEOTIDE SEQUENCE [LARGE SCALE GENOMIC DNA]</scope>
    <source>
        <strain evidence="10">ATCC 10895 / CBS 109.51 / FGSC 9923 / NRRL Y-1056</strain>
    </source>
</reference>
<dbReference type="EMBL" id="AE016820">
    <property type="protein sequence ID" value="AAS54143.1"/>
    <property type="molecule type" value="Genomic_DNA"/>
</dbReference>
<evidence type="ECO:0000256" key="1">
    <source>
        <dbReference type="ARBA" id="ARBA00004123"/>
    </source>
</evidence>
<evidence type="ECO:0000256" key="7">
    <source>
        <dbReference type="SAM" id="MobiDB-lite"/>
    </source>
</evidence>
<dbReference type="HOGENOM" id="CLU_379898_0_0_1"/>
<dbReference type="InterPro" id="IPR007219">
    <property type="entry name" value="XnlR_reg_dom"/>
</dbReference>
<sequence>MSSKAEQFGRIVSKIELLEAAVNGMARKLSEGDASHGKERRQRDSSDGHASQKRRKTAYWGLDSSGVYQEDVLGSGKLGPVDMLASASVGNGDSEGGDSNKGCDAGPDSAVTELFTSPFAVPEDPLLARDSQSGVGMACTNLILTPKGLEWLKSKCLNSDFDLQCLTQCYHAAFQQKDAHICKIPTAPRELPEASILERLLDIYALSGAPVLSVISAQCTIEIYAKYKFGGVAAMKATEVMVLNIVFALACLIIKLGVVEEGTISLLALNVSPQELQEYENIFIANALRYTHRTTVVPEGLLSVKAILCLITYTSFSGALHASYILVAIAARLAQDMGLHADIMLEDLTPEEQYNRRSIWWLCRFFDLRLAITLGKPPVIASFDTNTKIPAMNNKIELLESVIYGSSEGVGDYDIDFTRQLYKMVLQSEGFIAIARHYIYKLCLITSQMYEQICASSAKMEPKTQLKIATKLIAQLEKYRLSLPENMRPGTKEDDLDAIIANQNLSQNSLFWLVYEIQLSFLIDMMMVHRSQYKAQTRLYKQGKIDVEPEYKCVEYARDILLCIVRVKLDYVSIIMRSKPWAFLLAFFDIYVYSMVHHTNAKIIEKDMQLLIKAYNSLAQGLTPNSNIENEYQMGPSYRDKNSLTQIKNVLLIFKCLLNILRSTLEAKLCIKFNLPGVEQVLQYTELDQNFFQTPIVDNVILNSDIMLNPFATGIGFEETAEGYCGFFR</sequence>
<feature type="region of interest" description="Disordered" evidence="7">
    <location>
        <begin position="29"/>
        <end position="56"/>
    </location>
</feature>
<dbReference type="InterPro" id="IPR050987">
    <property type="entry name" value="AtrR-like"/>
</dbReference>
<evidence type="ECO:0000313" key="10">
    <source>
        <dbReference type="Proteomes" id="UP000000591"/>
    </source>
</evidence>
<dbReference type="InParanoid" id="Q751N8"/>
<dbReference type="GO" id="GO:0005634">
    <property type="term" value="C:nucleus"/>
    <property type="evidence" value="ECO:0000318"/>
    <property type="project" value="GO_Central"/>
</dbReference>
<dbReference type="CDD" id="cd12148">
    <property type="entry name" value="fungal_TF_MHR"/>
    <property type="match status" value="1"/>
</dbReference>
<dbReference type="AlphaFoldDB" id="Q751N8"/>
<evidence type="ECO:0000256" key="3">
    <source>
        <dbReference type="ARBA" id="ARBA00023015"/>
    </source>
</evidence>
<dbReference type="GO" id="GO:0006351">
    <property type="term" value="P:DNA-templated transcription"/>
    <property type="evidence" value="ECO:0007669"/>
    <property type="project" value="InterPro"/>
</dbReference>
<comment type="subcellular location">
    <subcellularLocation>
        <location evidence="1">Nucleus</location>
    </subcellularLocation>
</comment>
<dbReference type="RefSeq" id="NP_986319.1">
    <property type="nucleotide sequence ID" value="NM_211381.1"/>
</dbReference>
<name>Q751N8_EREGS</name>
<keyword evidence="3" id="KW-0805">Transcription regulation</keyword>
<feature type="domain" description="Xylanolytic transcriptional activator regulatory" evidence="8">
    <location>
        <begin position="323"/>
        <end position="396"/>
    </location>
</feature>
<gene>
    <name evidence="9" type="ORF">AGOS_AGL348W</name>
</gene>
<dbReference type="GO" id="GO:0000981">
    <property type="term" value="F:DNA-binding transcription factor activity, RNA polymerase II-specific"/>
    <property type="evidence" value="ECO:0000318"/>
    <property type="project" value="GO_Central"/>
</dbReference>